<dbReference type="InterPro" id="IPR036890">
    <property type="entry name" value="HATPase_C_sf"/>
</dbReference>
<keyword evidence="5" id="KW-0808">Transferase</keyword>
<sequence>MLAESDQGLVSRVPQQLDEIAADVVALHGQAAADAGVRLETDLAPVTVVGERVLLERLVTNLVQNGVRYNRRDGVVRVVVRPAAGGALLEVVNTGDPVPPGAVAGLFEPFKRLRGERIDHTGGSGLGLTIVRSIVAAHDGTVKAHAREAGEGGLRVEVEPARRRALTAVRERVTRCPGTSCSPSRWRGRRRGR</sequence>
<dbReference type="InterPro" id="IPR005467">
    <property type="entry name" value="His_kinase_dom"/>
</dbReference>
<dbReference type="Proteomes" id="UP001157017">
    <property type="component" value="Unassembled WGS sequence"/>
</dbReference>
<evidence type="ECO:0000256" key="7">
    <source>
        <dbReference type="ARBA" id="ARBA00022777"/>
    </source>
</evidence>
<evidence type="ECO:0000256" key="2">
    <source>
        <dbReference type="ARBA" id="ARBA00004370"/>
    </source>
</evidence>
<keyword evidence="6" id="KW-0812">Transmembrane</keyword>
<evidence type="ECO:0000256" key="3">
    <source>
        <dbReference type="ARBA" id="ARBA00012438"/>
    </source>
</evidence>
<dbReference type="PANTHER" id="PTHR45436:SF5">
    <property type="entry name" value="SENSOR HISTIDINE KINASE TRCS"/>
    <property type="match status" value="1"/>
</dbReference>
<dbReference type="PRINTS" id="PR00344">
    <property type="entry name" value="BCTRLSENSOR"/>
</dbReference>
<evidence type="ECO:0000256" key="6">
    <source>
        <dbReference type="ARBA" id="ARBA00022692"/>
    </source>
</evidence>
<dbReference type="InterPro" id="IPR004358">
    <property type="entry name" value="Sig_transdc_His_kin-like_C"/>
</dbReference>
<dbReference type="PROSITE" id="PS50109">
    <property type="entry name" value="HIS_KIN"/>
    <property type="match status" value="1"/>
</dbReference>
<dbReference type="EMBL" id="BSUZ01000001">
    <property type="protein sequence ID" value="GMA84921.1"/>
    <property type="molecule type" value="Genomic_DNA"/>
</dbReference>
<dbReference type="PANTHER" id="PTHR45436">
    <property type="entry name" value="SENSOR HISTIDINE KINASE YKOH"/>
    <property type="match status" value="1"/>
</dbReference>
<evidence type="ECO:0000256" key="4">
    <source>
        <dbReference type="ARBA" id="ARBA00022553"/>
    </source>
</evidence>
<protein>
    <recommendedName>
        <fullName evidence="3">histidine kinase</fullName>
        <ecNumber evidence="3">2.7.13.3</ecNumber>
    </recommendedName>
</protein>
<evidence type="ECO:0000256" key="9">
    <source>
        <dbReference type="ARBA" id="ARBA00023012"/>
    </source>
</evidence>
<comment type="caution">
    <text evidence="12">The sequence shown here is derived from an EMBL/GenBank/DDBJ whole genome shotgun (WGS) entry which is preliminary data.</text>
</comment>
<accession>A0ABQ6JDR3</accession>
<dbReference type="InterPro" id="IPR050428">
    <property type="entry name" value="TCS_sensor_his_kinase"/>
</dbReference>
<evidence type="ECO:0000313" key="12">
    <source>
        <dbReference type="EMBL" id="GMA84921.1"/>
    </source>
</evidence>
<keyword evidence="8" id="KW-1133">Transmembrane helix</keyword>
<name>A0ABQ6JDR3_9ACTN</name>
<evidence type="ECO:0000256" key="8">
    <source>
        <dbReference type="ARBA" id="ARBA00022989"/>
    </source>
</evidence>
<evidence type="ECO:0000259" key="11">
    <source>
        <dbReference type="PROSITE" id="PS50109"/>
    </source>
</evidence>
<organism evidence="12 13">
    <name type="scientific">Angustibacter aerolatus</name>
    <dbReference type="NCBI Taxonomy" id="1162965"/>
    <lineage>
        <taxon>Bacteria</taxon>
        <taxon>Bacillati</taxon>
        <taxon>Actinomycetota</taxon>
        <taxon>Actinomycetes</taxon>
        <taxon>Kineosporiales</taxon>
        <taxon>Kineosporiaceae</taxon>
    </lineage>
</organism>
<comment type="catalytic activity">
    <reaction evidence="1">
        <text>ATP + protein L-histidine = ADP + protein N-phospho-L-histidine.</text>
        <dbReference type="EC" id="2.7.13.3"/>
    </reaction>
</comment>
<dbReference type="EC" id="2.7.13.3" evidence="3"/>
<keyword evidence="13" id="KW-1185">Reference proteome</keyword>
<evidence type="ECO:0000256" key="1">
    <source>
        <dbReference type="ARBA" id="ARBA00000085"/>
    </source>
</evidence>
<dbReference type="Pfam" id="PF02518">
    <property type="entry name" value="HATPase_c"/>
    <property type="match status" value="1"/>
</dbReference>
<evidence type="ECO:0000256" key="5">
    <source>
        <dbReference type="ARBA" id="ARBA00022679"/>
    </source>
</evidence>
<evidence type="ECO:0000256" key="10">
    <source>
        <dbReference type="ARBA" id="ARBA00023136"/>
    </source>
</evidence>
<dbReference type="InterPro" id="IPR003594">
    <property type="entry name" value="HATPase_dom"/>
</dbReference>
<feature type="domain" description="Histidine kinase" evidence="11">
    <location>
        <begin position="1"/>
        <end position="164"/>
    </location>
</feature>
<dbReference type="Gene3D" id="3.30.565.10">
    <property type="entry name" value="Histidine kinase-like ATPase, C-terminal domain"/>
    <property type="match status" value="1"/>
</dbReference>
<evidence type="ECO:0000313" key="13">
    <source>
        <dbReference type="Proteomes" id="UP001157017"/>
    </source>
</evidence>
<dbReference type="SUPFAM" id="SSF55874">
    <property type="entry name" value="ATPase domain of HSP90 chaperone/DNA topoisomerase II/histidine kinase"/>
    <property type="match status" value="1"/>
</dbReference>
<proteinExistence type="predicted"/>
<comment type="subcellular location">
    <subcellularLocation>
        <location evidence="2">Membrane</location>
    </subcellularLocation>
</comment>
<keyword evidence="9" id="KW-0902">Two-component regulatory system</keyword>
<gene>
    <name evidence="12" type="ORF">GCM10025868_01710</name>
</gene>
<keyword evidence="7" id="KW-0418">Kinase</keyword>
<keyword evidence="10" id="KW-0472">Membrane</keyword>
<dbReference type="SMART" id="SM00387">
    <property type="entry name" value="HATPase_c"/>
    <property type="match status" value="1"/>
</dbReference>
<keyword evidence="4" id="KW-0597">Phosphoprotein</keyword>
<reference evidence="13" key="1">
    <citation type="journal article" date="2019" name="Int. J. Syst. Evol. Microbiol.">
        <title>The Global Catalogue of Microorganisms (GCM) 10K type strain sequencing project: providing services to taxonomists for standard genome sequencing and annotation.</title>
        <authorList>
            <consortium name="The Broad Institute Genomics Platform"/>
            <consortium name="The Broad Institute Genome Sequencing Center for Infectious Disease"/>
            <person name="Wu L."/>
            <person name="Ma J."/>
        </authorList>
    </citation>
    <scope>NUCLEOTIDE SEQUENCE [LARGE SCALE GENOMIC DNA]</scope>
    <source>
        <strain evidence="13">NBRC 108730</strain>
    </source>
</reference>